<dbReference type="EMBL" id="AMQN01010405">
    <property type="status" value="NOT_ANNOTATED_CDS"/>
    <property type="molecule type" value="Genomic_DNA"/>
</dbReference>
<dbReference type="PANTHER" id="PTHR31751:SF44">
    <property type="entry name" value="SI:CH211-211K8.4-RELATED"/>
    <property type="match status" value="1"/>
</dbReference>
<dbReference type="Proteomes" id="UP000014760">
    <property type="component" value="Unassembled WGS sequence"/>
</dbReference>
<accession>R7TXZ8</accession>
<organism evidence="1">
    <name type="scientific">Capitella teleta</name>
    <name type="common">Polychaete worm</name>
    <dbReference type="NCBI Taxonomy" id="283909"/>
    <lineage>
        <taxon>Eukaryota</taxon>
        <taxon>Metazoa</taxon>
        <taxon>Spiralia</taxon>
        <taxon>Lophotrochozoa</taxon>
        <taxon>Annelida</taxon>
        <taxon>Polychaeta</taxon>
        <taxon>Sedentaria</taxon>
        <taxon>Scolecida</taxon>
        <taxon>Capitellidae</taxon>
        <taxon>Capitella</taxon>
    </lineage>
</organism>
<dbReference type="EMBL" id="KB307721">
    <property type="protein sequence ID" value="ELT98629.1"/>
    <property type="molecule type" value="Genomic_DNA"/>
</dbReference>
<dbReference type="HOGENOM" id="CLU_178181_0_0_1"/>
<evidence type="ECO:0000313" key="2">
    <source>
        <dbReference type="EnsemblMetazoa" id="CapteP99409"/>
    </source>
</evidence>
<sequence length="112" mass="13191">MFEYLVSTTQVRKDSPMLSPMEQTSELEAYHSVVNQFSPKMIGFSYFGMTCRIYLSALHCNENVKRRQVTFGNGEKRWRVEFPKAKGGDYVVRERKVQITHNERILIWVIII</sequence>
<keyword evidence="3" id="KW-1185">Reference proteome</keyword>
<dbReference type="PANTHER" id="PTHR31751">
    <property type="entry name" value="SI:CH211-108C17.2-RELATED-RELATED"/>
    <property type="match status" value="1"/>
</dbReference>
<evidence type="ECO:0000313" key="1">
    <source>
        <dbReference type="EMBL" id="ELT98629.1"/>
    </source>
</evidence>
<evidence type="ECO:0000313" key="3">
    <source>
        <dbReference type="Proteomes" id="UP000014760"/>
    </source>
</evidence>
<dbReference type="OMA" id="VEMTYDM"/>
<reference evidence="1 3" key="2">
    <citation type="journal article" date="2013" name="Nature">
        <title>Insights into bilaterian evolution from three spiralian genomes.</title>
        <authorList>
            <person name="Simakov O."/>
            <person name="Marletaz F."/>
            <person name="Cho S.J."/>
            <person name="Edsinger-Gonzales E."/>
            <person name="Havlak P."/>
            <person name="Hellsten U."/>
            <person name="Kuo D.H."/>
            <person name="Larsson T."/>
            <person name="Lv J."/>
            <person name="Arendt D."/>
            <person name="Savage R."/>
            <person name="Osoegawa K."/>
            <person name="de Jong P."/>
            <person name="Grimwood J."/>
            <person name="Chapman J.A."/>
            <person name="Shapiro H."/>
            <person name="Aerts A."/>
            <person name="Otillar R.P."/>
            <person name="Terry A.Y."/>
            <person name="Boore J.L."/>
            <person name="Grigoriev I.V."/>
            <person name="Lindberg D.R."/>
            <person name="Seaver E.C."/>
            <person name="Weisblat D.A."/>
            <person name="Putnam N.H."/>
            <person name="Rokhsar D.S."/>
        </authorList>
    </citation>
    <scope>NUCLEOTIDE SEQUENCE</scope>
    <source>
        <strain evidence="1 3">I ESC-2004</strain>
    </source>
</reference>
<reference evidence="3" key="1">
    <citation type="submission" date="2012-12" db="EMBL/GenBank/DDBJ databases">
        <authorList>
            <person name="Hellsten U."/>
            <person name="Grimwood J."/>
            <person name="Chapman J.A."/>
            <person name="Shapiro H."/>
            <person name="Aerts A."/>
            <person name="Otillar R.P."/>
            <person name="Terry A.Y."/>
            <person name="Boore J.L."/>
            <person name="Simakov O."/>
            <person name="Marletaz F."/>
            <person name="Cho S.-J."/>
            <person name="Edsinger-Gonzales E."/>
            <person name="Havlak P."/>
            <person name="Kuo D.-H."/>
            <person name="Larsson T."/>
            <person name="Lv J."/>
            <person name="Arendt D."/>
            <person name="Savage R."/>
            <person name="Osoegawa K."/>
            <person name="de Jong P."/>
            <person name="Lindberg D.R."/>
            <person name="Seaver E.C."/>
            <person name="Weisblat D.A."/>
            <person name="Putnam N.H."/>
            <person name="Grigoriev I.V."/>
            <person name="Rokhsar D.S."/>
        </authorList>
    </citation>
    <scope>NUCLEOTIDE SEQUENCE</scope>
    <source>
        <strain evidence="3">I ESC-2004</strain>
    </source>
</reference>
<dbReference type="OrthoDB" id="5987257at2759"/>
<protein>
    <submittedName>
        <fullName evidence="1 2">Uncharacterized protein</fullName>
    </submittedName>
</protein>
<reference evidence="2" key="3">
    <citation type="submission" date="2015-06" db="UniProtKB">
        <authorList>
            <consortium name="EnsemblMetazoa"/>
        </authorList>
    </citation>
    <scope>IDENTIFICATION</scope>
</reference>
<proteinExistence type="predicted"/>
<dbReference type="EnsemblMetazoa" id="CapteT99409">
    <property type="protein sequence ID" value="CapteP99409"/>
    <property type="gene ID" value="CapteG99409"/>
</dbReference>
<dbReference type="AlphaFoldDB" id="R7TXZ8"/>
<name>R7TXZ8_CAPTE</name>
<gene>
    <name evidence="1" type="ORF">CAPTEDRAFT_99409</name>
</gene>